<name>A0ABD2ZLQ5_9GENT</name>
<dbReference type="PANTHER" id="PTHR32060:SF31">
    <property type="entry name" value="CARBOXYL-TERMINAL-PROCESSING PEPTIDASE 1, CHLOROPLASTIC"/>
    <property type="match status" value="1"/>
</dbReference>
<dbReference type="Gene3D" id="3.30.750.44">
    <property type="match status" value="1"/>
</dbReference>
<dbReference type="AlphaFoldDB" id="A0ABD2ZLQ5"/>
<organism evidence="1 2">
    <name type="scientific">Cinchona calisaya</name>
    <dbReference type="NCBI Taxonomy" id="153742"/>
    <lineage>
        <taxon>Eukaryota</taxon>
        <taxon>Viridiplantae</taxon>
        <taxon>Streptophyta</taxon>
        <taxon>Embryophyta</taxon>
        <taxon>Tracheophyta</taxon>
        <taxon>Spermatophyta</taxon>
        <taxon>Magnoliopsida</taxon>
        <taxon>eudicotyledons</taxon>
        <taxon>Gunneridae</taxon>
        <taxon>Pentapetalae</taxon>
        <taxon>asterids</taxon>
        <taxon>lamiids</taxon>
        <taxon>Gentianales</taxon>
        <taxon>Rubiaceae</taxon>
        <taxon>Cinchonoideae</taxon>
        <taxon>Cinchoneae</taxon>
        <taxon>Cinchona</taxon>
    </lineage>
</organism>
<accession>A0ABD2ZLQ5</accession>
<evidence type="ECO:0000313" key="2">
    <source>
        <dbReference type="Proteomes" id="UP001630127"/>
    </source>
</evidence>
<evidence type="ECO:0000313" key="1">
    <source>
        <dbReference type="EMBL" id="KAL3520194.1"/>
    </source>
</evidence>
<proteinExistence type="predicted"/>
<dbReference type="PANTHER" id="PTHR32060">
    <property type="entry name" value="TAIL-SPECIFIC PROTEASE"/>
    <property type="match status" value="1"/>
</dbReference>
<dbReference type="EMBL" id="JBJUIK010000008">
    <property type="protein sequence ID" value="KAL3520194.1"/>
    <property type="molecule type" value="Genomic_DNA"/>
</dbReference>
<gene>
    <name evidence="1" type="ORF">ACH5RR_018343</name>
</gene>
<dbReference type="Proteomes" id="UP001630127">
    <property type="component" value="Unassembled WGS sequence"/>
</dbReference>
<reference evidence="1 2" key="1">
    <citation type="submission" date="2024-11" db="EMBL/GenBank/DDBJ databases">
        <title>A near-complete genome assembly of Cinchona calisaya.</title>
        <authorList>
            <person name="Lian D.C."/>
            <person name="Zhao X.W."/>
            <person name="Wei L."/>
        </authorList>
    </citation>
    <scope>NUCLEOTIDE SEQUENCE [LARGE SCALE GENOMIC DNA]</scope>
    <source>
        <tissue evidence="1">Nenye</tissue>
    </source>
</reference>
<sequence length="182" mass="20493">MGHFILSNPLLSSPPLTTFSRYKTPVATSSTRIPDNKTVNRAFSNGLSIFLSFGLLFSSPPSFSLSIAHALDWPSAIRSSTSVSLMEKNPGCREEEEQEERTVISTPQVVSNEGIVEEAWEIVHDSFLDTTNRRRWSPETWLQKKVDLLGMSYQTRSKAHDVIRRMLASLGDPYTRFLSPTE</sequence>
<comment type="caution">
    <text evidence="1">The sequence shown here is derived from an EMBL/GenBank/DDBJ whole genome shotgun (WGS) entry which is preliminary data.</text>
</comment>
<protein>
    <submittedName>
        <fullName evidence="1">Uncharacterized protein</fullName>
    </submittedName>
</protein>
<keyword evidence="2" id="KW-1185">Reference proteome</keyword>